<dbReference type="VEuPathDB" id="FungiDB:GMDG_05509"/>
<dbReference type="GeneID" id="36287020"/>
<accession>A0A177AC41</accession>
<dbReference type="EMBL" id="KV441393">
    <property type="protein sequence ID" value="OAF59658.1"/>
    <property type="molecule type" value="Genomic_DNA"/>
</dbReference>
<reference evidence="2" key="1">
    <citation type="submission" date="2016-03" db="EMBL/GenBank/DDBJ databases">
        <title>Updated assembly of Pseudogymnoascus destructans, the fungus causing white-nose syndrome of bats.</title>
        <authorList>
            <person name="Palmer J.M."/>
            <person name="Drees K.P."/>
            <person name="Foster J.T."/>
            <person name="Lindner D.L."/>
        </authorList>
    </citation>
    <scope>NUCLEOTIDE SEQUENCE [LARGE SCALE GENOMIC DNA]</scope>
    <source>
        <strain evidence="2">20631-21</strain>
    </source>
</reference>
<dbReference type="VEuPathDB" id="FungiDB:GMDG_08617"/>
<evidence type="ECO:0000256" key="1">
    <source>
        <dbReference type="SAM" id="MobiDB-lite"/>
    </source>
</evidence>
<organism evidence="2">
    <name type="scientific">Pseudogymnoascus destructans</name>
    <dbReference type="NCBI Taxonomy" id="655981"/>
    <lineage>
        <taxon>Eukaryota</taxon>
        <taxon>Fungi</taxon>
        <taxon>Dikarya</taxon>
        <taxon>Ascomycota</taxon>
        <taxon>Pezizomycotina</taxon>
        <taxon>Leotiomycetes</taxon>
        <taxon>Thelebolales</taxon>
        <taxon>Thelebolaceae</taxon>
        <taxon>Pseudogymnoascus</taxon>
    </lineage>
</organism>
<dbReference type="RefSeq" id="XP_024324941.1">
    <property type="nucleotide sequence ID" value="XM_024467585.1"/>
</dbReference>
<protein>
    <submittedName>
        <fullName evidence="2">Uncharacterized protein</fullName>
    </submittedName>
</protein>
<dbReference type="AlphaFoldDB" id="A0A177AC41"/>
<name>A0A177AC41_9PEZI</name>
<proteinExistence type="predicted"/>
<feature type="region of interest" description="Disordered" evidence="1">
    <location>
        <begin position="145"/>
        <end position="172"/>
    </location>
</feature>
<gene>
    <name evidence="2" type="ORF">VC83_03947</name>
</gene>
<feature type="compositionally biased region" description="Basic and acidic residues" evidence="1">
    <location>
        <begin position="149"/>
        <end position="170"/>
    </location>
</feature>
<evidence type="ECO:0000313" key="2">
    <source>
        <dbReference type="EMBL" id="OAF59658.1"/>
    </source>
</evidence>
<dbReference type="Proteomes" id="UP000077154">
    <property type="component" value="Unassembled WGS sequence"/>
</dbReference>
<sequence length="192" mass="20754">MPAVGQVFVEDLSEVFVDANIHIYLPPAARESLPRPLPMLAPRVYTTAPYRTPGNVRLEHPQEIAGFYIQAAGENVARVSQVRSMGCEQCDAAYGEEGSRQIPFLTVCISFGNVQGGACASCVMKTSGRSLLSSVLMSPYELTLIDSSQDDREPTPPPKDDTPRPGERAGTRAHVRKLALEAAQRNGGRNAV</sequence>